<dbReference type="InterPro" id="IPR050768">
    <property type="entry name" value="UPF0353/GerABKA_families"/>
</dbReference>
<evidence type="ECO:0000256" key="1">
    <source>
        <dbReference type="ARBA" id="ARBA00022475"/>
    </source>
</evidence>
<dbReference type="PROSITE" id="PS50234">
    <property type="entry name" value="VWFA"/>
    <property type="match status" value="1"/>
</dbReference>
<proteinExistence type="predicted"/>
<feature type="transmembrane region" description="Helical" evidence="5">
    <location>
        <begin position="316"/>
        <end position="335"/>
    </location>
</feature>
<dbReference type="AlphaFoldDB" id="A0A0R2RSH1"/>
<reference evidence="7 8" key="1">
    <citation type="submission" date="2015-10" db="EMBL/GenBank/DDBJ databases">
        <title>Metagenome-Assembled Genomes uncover a global brackish microbiome.</title>
        <authorList>
            <person name="Hugerth L.W."/>
            <person name="Larsson J."/>
            <person name="Alneberg J."/>
            <person name="Lindh M.V."/>
            <person name="Legrand C."/>
            <person name="Pinhassi J."/>
            <person name="Andersson A.F."/>
        </authorList>
    </citation>
    <scope>NUCLEOTIDE SEQUENCE [LARGE SCALE GENOMIC DNA]</scope>
    <source>
        <strain evidence="7">BACL18 MAG-120507-bin52</strain>
    </source>
</reference>
<organism evidence="7 8">
    <name type="scientific">Verrucomicrobia subdivision 6 bacterium BACL9 MAG-120507-bin52</name>
    <dbReference type="NCBI Taxonomy" id="1655590"/>
    <lineage>
        <taxon>Bacteria</taxon>
        <taxon>Pseudomonadati</taxon>
        <taxon>Verrucomicrobiota</taxon>
        <taxon>Verrucomicrobiia</taxon>
        <taxon>Verrucomicrobiales</taxon>
        <taxon>Verrucomicrobia subdivision 6</taxon>
    </lineage>
</organism>
<sequence>MSPTLLPGGWTLADPYWLLALLLIPLAVWWRSRRSRPVLVIPRVARWAGAPAISLGRGPSILAGLGLALLIVGLARPQQLEEKRQVRQKGYDIVLAIDLSPSMLAEDYEGPTGRINRLQAIQPIIEAFISKRPTDRIGVVIYGGRAYTLSPLTFDHEWLARQIQRLRVGLVEDATAVGDGLGLAVSRLEQTDKEKEGLRKGAFIILLTDGSNNSGVLAPRQAAELAKKKGIPVYTIGAGRPGVVPMPVIDNAGRKLGYRQAISDLDEDTLQRIAETTGGKFFRAMDLGTAEAAFSEIDKRQRIEFSAKAQLRAHEWFFAWVGPGVVAFFGGLAWARPGRWGRAA</sequence>
<protein>
    <recommendedName>
        <fullName evidence="6">VWFA domain-containing protein</fullName>
    </recommendedName>
</protein>
<evidence type="ECO:0000256" key="5">
    <source>
        <dbReference type="SAM" id="Phobius"/>
    </source>
</evidence>
<evidence type="ECO:0000313" key="8">
    <source>
        <dbReference type="Proteomes" id="UP000051269"/>
    </source>
</evidence>
<evidence type="ECO:0000256" key="2">
    <source>
        <dbReference type="ARBA" id="ARBA00022692"/>
    </source>
</evidence>
<evidence type="ECO:0000256" key="3">
    <source>
        <dbReference type="ARBA" id="ARBA00022989"/>
    </source>
</evidence>
<keyword evidence="2 5" id="KW-0812">Transmembrane</keyword>
<feature type="domain" description="VWFA" evidence="6">
    <location>
        <begin position="92"/>
        <end position="297"/>
    </location>
</feature>
<dbReference type="PANTHER" id="PTHR22550">
    <property type="entry name" value="SPORE GERMINATION PROTEIN"/>
    <property type="match status" value="1"/>
</dbReference>
<feature type="transmembrane region" description="Helical" evidence="5">
    <location>
        <begin position="15"/>
        <end position="32"/>
    </location>
</feature>
<gene>
    <name evidence="7" type="ORF">ABR82_01030</name>
</gene>
<evidence type="ECO:0000259" key="6">
    <source>
        <dbReference type="PROSITE" id="PS50234"/>
    </source>
</evidence>
<evidence type="ECO:0000256" key="4">
    <source>
        <dbReference type="ARBA" id="ARBA00023136"/>
    </source>
</evidence>
<dbReference type="SMART" id="SM00327">
    <property type="entry name" value="VWA"/>
    <property type="match status" value="1"/>
</dbReference>
<dbReference type="SUPFAM" id="SSF53300">
    <property type="entry name" value="vWA-like"/>
    <property type="match status" value="1"/>
</dbReference>
<dbReference type="Pfam" id="PF00092">
    <property type="entry name" value="VWA"/>
    <property type="match status" value="1"/>
</dbReference>
<comment type="caution">
    <text evidence="7">The sequence shown here is derived from an EMBL/GenBank/DDBJ whole genome shotgun (WGS) entry which is preliminary data.</text>
</comment>
<dbReference type="InterPro" id="IPR002035">
    <property type="entry name" value="VWF_A"/>
</dbReference>
<accession>A0A0R2RSH1</accession>
<keyword evidence="3 5" id="KW-1133">Transmembrane helix</keyword>
<dbReference type="Gene3D" id="3.40.50.410">
    <property type="entry name" value="von Willebrand factor, type A domain"/>
    <property type="match status" value="1"/>
</dbReference>
<name>A0A0R2RSH1_9BACT</name>
<dbReference type="InterPro" id="IPR036465">
    <property type="entry name" value="vWFA_dom_sf"/>
</dbReference>
<evidence type="ECO:0000313" key="7">
    <source>
        <dbReference type="EMBL" id="KRO63098.1"/>
    </source>
</evidence>
<keyword evidence="1" id="KW-1003">Cell membrane</keyword>
<feature type="transmembrane region" description="Helical" evidence="5">
    <location>
        <begin position="53"/>
        <end position="75"/>
    </location>
</feature>
<keyword evidence="4 5" id="KW-0472">Membrane</keyword>
<dbReference type="PANTHER" id="PTHR22550:SF5">
    <property type="entry name" value="LEUCINE ZIPPER PROTEIN 4"/>
    <property type="match status" value="1"/>
</dbReference>
<dbReference type="EMBL" id="LIBO01000008">
    <property type="protein sequence ID" value="KRO63098.1"/>
    <property type="molecule type" value="Genomic_DNA"/>
</dbReference>
<dbReference type="Proteomes" id="UP000051269">
    <property type="component" value="Unassembled WGS sequence"/>
</dbReference>